<comment type="caution">
    <text evidence="2">The sequence shown here is derived from an EMBL/GenBank/DDBJ whole genome shotgun (WGS) entry which is preliminary data.</text>
</comment>
<dbReference type="AlphaFoldDB" id="A0A8J7PAB5"/>
<dbReference type="SUPFAM" id="SSF48557">
    <property type="entry name" value="L-aspartase-like"/>
    <property type="match status" value="1"/>
</dbReference>
<evidence type="ECO:0000256" key="1">
    <source>
        <dbReference type="ARBA" id="ARBA00023239"/>
    </source>
</evidence>
<protein>
    <recommendedName>
        <fullName evidence="4">Aspartate ammonia-lyase</fullName>
    </recommendedName>
</protein>
<dbReference type="GO" id="GO:0006531">
    <property type="term" value="P:aspartate metabolic process"/>
    <property type="evidence" value="ECO:0007669"/>
    <property type="project" value="TreeGrafter"/>
</dbReference>
<organism evidence="2 3">
    <name type="scientific">Candidatus Obscuribacter phosphatis</name>
    <dbReference type="NCBI Taxonomy" id="1906157"/>
    <lineage>
        <taxon>Bacteria</taxon>
        <taxon>Bacillati</taxon>
        <taxon>Candidatus Melainabacteria</taxon>
        <taxon>Candidatus Obscuribacterales</taxon>
        <taxon>Candidatus Obscuribacteraceae</taxon>
        <taxon>Candidatus Obscuribacter</taxon>
    </lineage>
</organism>
<accession>A0A8J7PAB5</accession>
<dbReference type="GO" id="GO:0005829">
    <property type="term" value="C:cytosol"/>
    <property type="evidence" value="ECO:0007669"/>
    <property type="project" value="TreeGrafter"/>
</dbReference>
<keyword evidence="1" id="KW-0456">Lyase</keyword>
<evidence type="ECO:0000313" key="2">
    <source>
        <dbReference type="EMBL" id="MBN8658736.1"/>
    </source>
</evidence>
<reference evidence="2" key="1">
    <citation type="submission" date="2021-02" db="EMBL/GenBank/DDBJ databases">
        <title>Genome-Resolved Metagenomics of a Microbial Community Performing Photosynthetic Biological Nutrient Removal.</title>
        <authorList>
            <person name="Mcdaniel E.A."/>
        </authorList>
    </citation>
    <scope>NUCLEOTIDE SEQUENCE</scope>
    <source>
        <strain evidence="2">UWPOB_OBS1</strain>
    </source>
</reference>
<dbReference type="PANTHER" id="PTHR42696">
    <property type="entry name" value="ASPARTATE AMMONIA-LYASE"/>
    <property type="match status" value="1"/>
</dbReference>
<dbReference type="GO" id="GO:0008797">
    <property type="term" value="F:aspartate ammonia-lyase activity"/>
    <property type="evidence" value="ECO:0007669"/>
    <property type="project" value="TreeGrafter"/>
</dbReference>
<dbReference type="InterPro" id="IPR051546">
    <property type="entry name" value="Aspartate_Ammonia-Lyase"/>
</dbReference>
<proteinExistence type="predicted"/>
<gene>
    <name evidence="2" type="ORF">J0M35_00100</name>
</gene>
<dbReference type="PANTHER" id="PTHR42696:SF2">
    <property type="entry name" value="ASPARTATE AMMONIA-LYASE"/>
    <property type="match status" value="1"/>
</dbReference>
<evidence type="ECO:0008006" key="4">
    <source>
        <dbReference type="Google" id="ProtNLM"/>
    </source>
</evidence>
<dbReference type="InterPro" id="IPR008948">
    <property type="entry name" value="L-Aspartase-like"/>
</dbReference>
<dbReference type="Gene3D" id="1.10.275.10">
    <property type="entry name" value="Fumarase/aspartase (N-terminal domain)"/>
    <property type="match status" value="1"/>
</dbReference>
<name>A0A8J7PAB5_9BACT</name>
<dbReference type="EMBL" id="JAFLCK010000001">
    <property type="protein sequence ID" value="MBN8658736.1"/>
    <property type="molecule type" value="Genomic_DNA"/>
</dbReference>
<dbReference type="InterPro" id="IPR024083">
    <property type="entry name" value="Fumarase/histidase_N"/>
</dbReference>
<evidence type="ECO:0000313" key="3">
    <source>
        <dbReference type="Proteomes" id="UP000664277"/>
    </source>
</evidence>
<sequence>MKKIEVRIEEDNLGQMEVPEQALWGVCTARWLSRARAGAFKYGESKLHPLLLESLCLVQKAKLLTIRCLSSAGETSANVGLSVKPISVNNSANSVNSLISLRLQVLDELLNGQHSAEIVVDPRLSLCGESLFDNLNEVMTGRSRQLVGLKAHSEADKSAEETSAPTAGQTICDFRGSDYFHLALRLAVFNSFRDIEATLLDLERLLRRQSLSLEKELLLSGREEPEDLQIAEIFSQFGNLAERNMRKFKESRSKLLEMSLSEESVFQKQYFLELTKLTGLGITPAAESTTPQSLLVRSYFQADYADLLKASSSLQELALDINQMCQVLADLEVKGLLALAPDEEKARASLTALKLACLRVQATGNLVGLALNNTASSLAGAALLESSDAIKGALRSCNYTYINRIILYTSKRR</sequence>
<dbReference type="Proteomes" id="UP000664277">
    <property type="component" value="Unassembled WGS sequence"/>
</dbReference>